<dbReference type="AlphaFoldDB" id="S2EA87"/>
<dbReference type="RefSeq" id="WP_009034766.1">
    <property type="nucleotide sequence ID" value="NZ_ALWO02000014.1"/>
</dbReference>
<evidence type="ECO:0000313" key="2">
    <source>
        <dbReference type="EMBL" id="EOZ99253.1"/>
    </source>
</evidence>
<keyword evidence="3" id="KW-1185">Reference proteome</keyword>
<comment type="caution">
    <text evidence="2">The sequence shown here is derived from an EMBL/GenBank/DDBJ whole genome shotgun (WGS) entry which is preliminary data.</text>
</comment>
<dbReference type="OrthoDB" id="840265at2"/>
<sequence length="69" mass="7543">MKNTTKLILANLFALVAVITVFSLSKTQGIELGFSSQALVPSALLLIIPQMGFAYLYWKSIVDRKKAVA</sequence>
<evidence type="ECO:0000313" key="3">
    <source>
        <dbReference type="Proteomes" id="UP000006073"/>
    </source>
</evidence>
<accession>S2EA87</accession>
<evidence type="ECO:0000256" key="1">
    <source>
        <dbReference type="SAM" id="Phobius"/>
    </source>
</evidence>
<proteinExistence type="predicted"/>
<keyword evidence="1" id="KW-0812">Transmembrane</keyword>
<keyword evidence="1" id="KW-0472">Membrane</keyword>
<name>S2EA87_INDAL</name>
<gene>
    <name evidence="2" type="ORF">A33Q_0631</name>
</gene>
<dbReference type="Proteomes" id="UP000006073">
    <property type="component" value="Unassembled WGS sequence"/>
</dbReference>
<dbReference type="EMBL" id="ALWO02000014">
    <property type="protein sequence ID" value="EOZ99253.1"/>
    <property type="molecule type" value="Genomic_DNA"/>
</dbReference>
<organism evidence="2 3">
    <name type="scientific">Indibacter alkaliphilus (strain CCUG 57479 / KCTC 22604 / LW1)</name>
    <dbReference type="NCBI Taxonomy" id="1189612"/>
    <lineage>
        <taxon>Bacteria</taxon>
        <taxon>Pseudomonadati</taxon>
        <taxon>Bacteroidota</taxon>
        <taxon>Cytophagia</taxon>
        <taxon>Cytophagales</taxon>
        <taxon>Cyclobacteriaceae</taxon>
    </lineage>
</organism>
<keyword evidence="1" id="KW-1133">Transmembrane helix</keyword>
<dbReference type="eggNOG" id="ENOG5033F3G">
    <property type="taxonomic scope" value="Bacteria"/>
</dbReference>
<protein>
    <submittedName>
        <fullName evidence="2">Uncharacterized protein</fullName>
    </submittedName>
</protein>
<feature type="transmembrane region" description="Helical" evidence="1">
    <location>
        <begin position="39"/>
        <end position="58"/>
    </location>
</feature>
<reference evidence="2 3" key="1">
    <citation type="journal article" date="2013" name="Genome Announc.">
        <title>Draft Genome Sequence of Indibacter alkaliphilus Strain LW1T, Isolated from Lonar Lake, a Haloalkaline Lake in the Buldana District of Maharashtra, India.</title>
        <authorList>
            <person name="Singh A."/>
            <person name="Kumar Jangir P."/>
            <person name="Sharma R."/>
            <person name="Singh A."/>
            <person name="Kumar Pinnaka A."/>
            <person name="Shivaji S."/>
        </authorList>
    </citation>
    <scope>NUCLEOTIDE SEQUENCE [LARGE SCALE GENOMIC DNA]</scope>
    <source>
        <strain evidence="3">CCUG 57479 / KCTC 22604 / LW1</strain>
    </source>
</reference>